<dbReference type="CDD" id="cd00403">
    <property type="entry name" value="Ribosomal_L1"/>
    <property type="match status" value="1"/>
</dbReference>
<dbReference type="PANTHER" id="PTHR36427:SF3">
    <property type="entry name" value="LARGE RIBOSOMAL SUBUNIT PROTEIN UL1M"/>
    <property type="match status" value="1"/>
</dbReference>
<organism evidence="12 13">
    <name type="scientific">Desulfomicrobium apsheronum</name>
    <dbReference type="NCBI Taxonomy" id="52560"/>
    <lineage>
        <taxon>Bacteria</taxon>
        <taxon>Pseudomonadati</taxon>
        <taxon>Thermodesulfobacteriota</taxon>
        <taxon>Desulfovibrionia</taxon>
        <taxon>Desulfovibrionales</taxon>
        <taxon>Desulfomicrobiaceae</taxon>
        <taxon>Desulfomicrobium</taxon>
    </lineage>
</organism>
<dbReference type="InterPro" id="IPR023674">
    <property type="entry name" value="Ribosomal_uL1-like"/>
</dbReference>
<dbReference type="AlphaFoldDB" id="A0A1I4A9L8"/>
<dbReference type="GO" id="GO:0015934">
    <property type="term" value="C:large ribosomal subunit"/>
    <property type="evidence" value="ECO:0007669"/>
    <property type="project" value="InterPro"/>
</dbReference>
<keyword evidence="8 10" id="KW-0687">Ribonucleoprotein</keyword>
<dbReference type="PANTHER" id="PTHR36427">
    <property type="entry name" value="54S RIBOSOMAL PROTEIN L1, MITOCHONDRIAL"/>
    <property type="match status" value="1"/>
</dbReference>
<comment type="subunit">
    <text evidence="10">Part of the 50S ribosomal subunit.</text>
</comment>
<sequence length="234" mass="24723">MPKHGKKFQKVCESIDGLKMYDVAEAVELVLKSSYAKFDETVDIAVNLGVNPKYSDQMVRGAVSMPHGLGKTVRVVAFCKGENEEKARSAGAIDAGGDELVEKIKGGWLDFDKAVATPDMMGHVGKIGKILGPRGLMPNAKTGTVTVDLENAIQELLAGKVEFRVDKAGVVHAPIGKVSFGSEKLLGNLRTVVDALIKLKPSTAKGTYVKAVSLSSTMGPGVKVDAASLRKAGE</sequence>
<keyword evidence="7 10" id="KW-0689">Ribosomal protein</keyword>
<gene>
    <name evidence="10" type="primary">rplA</name>
    <name evidence="12" type="ORF">SAMN04488082_1317</name>
</gene>
<dbReference type="InterPro" id="IPR002143">
    <property type="entry name" value="Ribosomal_uL1"/>
</dbReference>
<dbReference type="InterPro" id="IPR023673">
    <property type="entry name" value="Ribosomal_uL1_CS"/>
</dbReference>
<evidence type="ECO:0000256" key="10">
    <source>
        <dbReference type="HAMAP-Rule" id="MF_01318"/>
    </source>
</evidence>
<evidence type="ECO:0000313" key="12">
    <source>
        <dbReference type="EMBL" id="SFK52671.1"/>
    </source>
</evidence>
<evidence type="ECO:0000256" key="9">
    <source>
        <dbReference type="ARBA" id="ARBA00035241"/>
    </source>
</evidence>
<dbReference type="SUPFAM" id="SSF56808">
    <property type="entry name" value="Ribosomal protein L1"/>
    <property type="match status" value="1"/>
</dbReference>
<evidence type="ECO:0000256" key="2">
    <source>
        <dbReference type="ARBA" id="ARBA00022491"/>
    </source>
</evidence>
<keyword evidence="6 10" id="KW-0694">RNA-binding</keyword>
<dbReference type="GO" id="GO:0000049">
    <property type="term" value="F:tRNA binding"/>
    <property type="evidence" value="ECO:0007669"/>
    <property type="project" value="UniProtKB-KW"/>
</dbReference>
<dbReference type="PIRSF" id="PIRSF002155">
    <property type="entry name" value="Ribosomal_L1"/>
    <property type="match status" value="1"/>
</dbReference>
<dbReference type="GO" id="GO:0006412">
    <property type="term" value="P:translation"/>
    <property type="evidence" value="ECO:0007669"/>
    <property type="project" value="UniProtKB-UniRule"/>
</dbReference>
<protein>
    <recommendedName>
        <fullName evidence="9 10">Large ribosomal subunit protein uL1</fullName>
    </recommendedName>
</protein>
<dbReference type="PROSITE" id="PS01199">
    <property type="entry name" value="RIBOSOMAL_L1"/>
    <property type="match status" value="1"/>
</dbReference>
<dbReference type="HAMAP" id="MF_01318_B">
    <property type="entry name" value="Ribosomal_uL1_B"/>
    <property type="match status" value="1"/>
</dbReference>
<dbReference type="FunFam" id="3.40.50.790:FF:000001">
    <property type="entry name" value="50S ribosomal protein L1"/>
    <property type="match status" value="1"/>
</dbReference>
<dbReference type="GO" id="GO:0003735">
    <property type="term" value="F:structural constituent of ribosome"/>
    <property type="evidence" value="ECO:0007669"/>
    <property type="project" value="InterPro"/>
</dbReference>
<evidence type="ECO:0000256" key="7">
    <source>
        <dbReference type="ARBA" id="ARBA00022980"/>
    </source>
</evidence>
<keyword evidence="3 10" id="KW-0820">tRNA-binding</keyword>
<evidence type="ECO:0000256" key="5">
    <source>
        <dbReference type="ARBA" id="ARBA00022845"/>
    </source>
</evidence>
<name>A0A1I4A9L8_9BACT</name>
<reference evidence="13" key="1">
    <citation type="submission" date="2016-10" db="EMBL/GenBank/DDBJ databases">
        <authorList>
            <person name="Varghese N."/>
            <person name="Submissions S."/>
        </authorList>
    </citation>
    <scope>NUCLEOTIDE SEQUENCE [LARGE SCALE GENOMIC DNA]</scope>
    <source>
        <strain evidence="13">DSM 5918</strain>
    </source>
</reference>
<dbReference type="OrthoDB" id="9803740at2"/>
<dbReference type="RefSeq" id="WP_092379541.1">
    <property type="nucleotide sequence ID" value="NZ_FORX01000031.1"/>
</dbReference>
<dbReference type="InterPro" id="IPR005878">
    <property type="entry name" value="Ribosom_uL1_bac-type"/>
</dbReference>
<dbReference type="Pfam" id="PF00687">
    <property type="entry name" value="Ribosomal_L1"/>
    <property type="match status" value="1"/>
</dbReference>
<keyword evidence="5 10" id="KW-0810">Translation regulation</keyword>
<keyword evidence="4 10" id="KW-0699">rRNA-binding</keyword>
<dbReference type="InterPro" id="IPR028364">
    <property type="entry name" value="Ribosomal_uL1/biogenesis"/>
</dbReference>
<evidence type="ECO:0000256" key="1">
    <source>
        <dbReference type="ARBA" id="ARBA00010531"/>
    </source>
</evidence>
<proteinExistence type="inferred from homology"/>
<comment type="function">
    <text evidence="10">Protein L1 is also a translational repressor protein, it controls the translation of the L11 operon by binding to its mRNA.</text>
</comment>
<evidence type="ECO:0000256" key="8">
    <source>
        <dbReference type="ARBA" id="ARBA00023274"/>
    </source>
</evidence>
<comment type="function">
    <text evidence="10">Binds directly to 23S rRNA. The L1 stalk is quite mobile in the ribosome, and is involved in E site tRNA release.</text>
</comment>
<evidence type="ECO:0000313" key="13">
    <source>
        <dbReference type="Proteomes" id="UP000198635"/>
    </source>
</evidence>
<dbReference type="Proteomes" id="UP000198635">
    <property type="component" value="Unassembled WGS sequence"/>
</dbReference>
<accession>A0A1I4A9L8</accession>
<dbReference type="InterPro" id="IPR016095">
    <property type="entry name" value="Ribosomal_uL1_3-a/b-sand"/>
</dbReference>
<keyword evidence="13" id="KW-1185">Reference proteome</keyword>
<dbReference type="NCBIfam" id="TIGR01169">
    <property type="entry name" value="rplA_bact"/>
    <property type="match status" value="1"/>
</dbReference>
<keyword evidence="2 10" id="KW-0678">Repressor</keyword>
<dbReference type="Gene3D" id="3.30.190.20">
    <property type="match status" value="1"/>
</dbReference>
<evidence type="ECO:0000256" key="4">
    <source>
        <dbReference type="ARBA" id="ARBA00022730"/>
    </source>
</evidence>
<dbReference type="GO" id="GO:0006417">
    <property type="term" value="P:regulation of translation"/>
    <property type="evidence" value="ECO:0007669"/>
    <property type="project" value="UniProtKB-KW"/>
</dbReference>
<comment type="similarity">
    <text evidence="1 10 11">Belongs to the universal ribosomal protein uL1 family.</text>
</comment>
<dbReference type="Gene3D" id="3.40.50.790">
    <property type="match status" value="1"/>
</dbReference>
<evidence type="ECO:0000256" key="3">
    <source>
        <dbReference type="ARBA" id="ARBA00022555"/>
    </source>
</evidence>
<dbReference type="STRING" id="52560.SAMN04488082_1317"/>
<dbReference type="EMBL" id="FORX01000031">
    <property type="protein sequence ID" value="SFK52671.1"/>
    <property type="molecule type" value="Genomic_DNA"/>
</dbReference>
<evidence type="ECO:0000256" key="11">
    <source>
        <dbReference type="RuleBase" id="RU000659"/>
    </source>
</evidence>
<evidence type="ECO:0000256" key="6">
    <source>
        <dbReference type="ARBA" id="ARBA00022884"/>
    </source>
</evidence>
<dbReference type="GO" id="GO:0019843">
    <property type="term" value="F:rRNA binding"/>
    <property type="evidence" value="ECO:0007669"/>
    <property type="project" value="UniProtKB-UniRule"/>
</dbReference>